<accession>A0AAJ0LIQ4</accession>
<evidence type="ECO:0000313" key="2">
    <source>
        <dbReference type="Proteomes" id="UP000071644"/>
    </source>
</evidence>
<organism evidence="1 2">
    <name type="scientific">Pseudomonas parafulva</name>
    <dbReference type="NCBI Taxonomy" id="157782"/>
    <lineage>
        <taxon>Bacteria</taxon>
        <taxon>Pseudomonadati</taxon>
        <taxon>Pseudomonadota</taxon>
        <taxon>Gammaproteobacteria</taxon>
        <taxon>Pseudomonadales</taxon>
        <taxon>Pseudomonadaceae</taxon>
        <taxon>Pseudomonas</taxon>
    </lineage>
</organism>
<reference evidence="1 2" key="1">
    <citation type="journal article" date="2016" name="Front. Microbiol.">
        <title>Genomic Resource of Rice Seed Associated Bacteria.</title>
        <authorList>
            <person name="Midha S."/>
            <person name="Bansal K."/>
            <person name="Sharma S."/>
            <person name="Kumar N."/>
            <person name="Patil P.P."/>
            <person name="Chaudhry V."/>
            <person name="Patil P.B."/>
        </authorList>
    </citation>
    <scope>NUCLEOTIDE SEQUENCE [LARGE SCALE GENOMIC DNA]</scope>
    <source>
        <strain evidence="1 2">NS96</strain>
    </source>
</reference>
<protein>
    <submittedName>
        <fullName evidence="1">Uncharacterized protein</fullName>
    </submittedName>
</protein>
<dbReference type="AlphaFoldDB" id="A0AAJ0LIQ4"/>
<sequence>MANIFERMAYQAANKVIPKIGVSSKVLKYSSAARDILNGNLPSGTNRLLDAVYGRASGNIILAGLSWPQQIQMFEEASSIERERTNLFHIDIAPTGRINAPRVNLLATEASYNQTQLGWDSVKIGSGFSQAPTGAEATELRLVTYDVDGEIKQWFDQLKATVAHGDGTYGLPTEYCNTITVTHGAVLEGRGYAKSWVMVPGTCEVNLQRSTDDFTALNLTFIEFDYFGSL</sequence>
<proteinExistence type="predicted"/>
<dbReference type="EMBL" id="LDSN01000036">
    <property type="protein sequence ID" value="KTT16897.1"/>
    <property type="molecule type" value="Genomic_DNA"/>
</dbReference>
<name>A0AAJ0LIQ4_9PSED</name>
<evidence type="ECO:0000313" key="1">
    <source>
        <dbReference type="EMBL" id="KTT16897.1"/>
    </source>
</evidence>
<comment type="caution">
    <text evidence="1">The sequence shown here is derived from an EMBL/GenBank/DDBJ whole genome shotgun (WGS) entry which is preliminary data.</text>
</comment>
<dbReference type="RefSeq" id="WP_058639016.1">
    <property type="nucleotide sequence ID" value="NZ_LDSN01000036.1"/>
</dbReference>
<gene>
    <name evidence="1" type="ORF">NS96R_14195</name>
</gene>
<dbReference type="Proteomes" id="UP000071644">
    <property type="component" value="Unassembled WGS sequence"/>
</dbReference>